<dbReference type="Proteomes" id="UP000092993">
    <property type="component" value="Unassembled WGS sequence"/>
</dbReference>
<gene>
    <name evidence="2" type="ORF">A0H81_06631</name>
</gene>
<dbReference type="EMBL" id="LUGG01000007">
    <property type="protein sequence ID" value="OBZ73013.1"/>
    <property type="molecule type" value="Genomic_DNA"/>
</dbReference>
<reference evidence="2 3" key="1">
    <citation type="submission" date="2016-03" db="EMBL/GenBank/DDBJ databases">
        <title>Whole genome sequencing of Grifola frondosa 9006-11.</title>
        <authorList>
            <person name="Min B."/>
            <person name="Park H."/>
            <person name="Kim J.-G."/>
            <person name="Cho H."/>
            <person name="Oh Y.-L."/>
            <person name="Kong W.-S."/>
            <person name="Choi I.-G."/>
        </authorList>
    </citation>
    <scope>NUCLEOTIDE SEQUENCE [LARGE SCALE GENOMIC DNA]</scope>
    <source>
        <strain evidence="2 3">9006-11</strain>
    </source>
</reference>
<keyword evidence="3" id="KW-1185">Reference proteome</keyword>
<evidence type="ECO:0000313" key="3">
    <source>
        <dbReference type="Proteomes" id="UP000092993"/>
    </source>
</evidence>
<protein>
    <submittedName>
        <fullName evidence="2">Uncharacterized protein</fullName>
    </submittedName>
</protein>
<name>A0A1C7M7X9_GRIFR</name>
<evidence type="ECO:0000256" key="1">
    <source>
        <dbReference type="SAM" id="MobiDB-lite"/>
    </source>
</evidence>
<sequence>MAGTWCEHTGAANNGRRSARESTVSWFHSEIGVQPAVLATSVGIVEEIRLGFGEGGSNHPAPVEEQAPPKISGPMKLMVIGQKAMDQEISTGEDEKAEDTTEVETSVFVLVQPHDEGLLEEGQNRSTSCGFPPPDRAKPLSPFTCQPSRTLPCTPISTSMSSGAISPTVRSIKNGEKEIMCEDLKEHKGELSEPLERIEAEHSADIERLRSEH</sequence>
<accession>A0A1C7M7X9</accession>
<organism evidence="2 3">
    <name type="scientific">Grifola frondosa</name>
    <name type="common">Maitake</name>
    <name type="synonym">Polyporus frondosus</name>
    <dbReference type="NCBI Taxonomy" id="5627"/>
    <lineage>
        <taxon>Eukaryota</taxon>
        <taxon>Fungi</taxon>
        <taxon>Dikarya</taxon>
        <taxon>Basidiomycota</taxon>
        <taxon>Agaricomycotina</taxon>
        <taxon>Agaricomycetes</taxon>
        <taxon>Polyporales</taxon>
        <taxon>Grifolaceae</taxon>
        <taxon>Grifola</taxon>
    </lineage>
</organism>
<feature type="region of interest" description="Disordered" evidence="1">
    <location>
        <begin position="154"/>
        <end position="176"/>
    </location>
</feature>
<feature type="compositionally biased region" description="Polar residues" evidence="1">
    <location>
        <begin position="154"/>
        <end position="171"/>
    </location>
</feature>
<comment type="caution">
    <text evidence="2">The sequence shown here is derived from an EMBL/GenBank/DDBJ whole genome shotgun (WGS) entry which is preliminary data.</text>
</comment>
<proteinExistence type="predicted"/>
<feature type="region of interest" description="Disordered" evidence="1">
    <location>
        <begin position="189"/>
        <end position="213"/>
    </location>
</feature>
<dbReference type="AlphaFoldDB" id="A0A1C7M7X9"/>
<evidence type="ECO:0000313" key="2">
    <source>
        <dbReference type="EMBL" id="OBZ73013.1"/>
    </source>
</evidence>